<dbReference type="InterPro" id="IPR011990">
    <property type="entry name" value="TPR-like_helical_dom_sf"/>
</dbReference>
<dbReference type="SUPFAM" id="SSF48452">
    <property type="entry name" value="TPR-like"/>
    <property type="match status" value="1"/>
</dbReference>
<organism evidence="2 3">
    <name type="scientific">Prevotella jejuni</name>
    <dbReference type="NCBI Taxonomy" id="1177574"/>
    <lineage>
        <taxon>Bacteria</taxon>
        <taxon>Pseudomonadati</taxon>
        <taxon>Bacteroidota</taxon>
        <taxon>Bacteroidia</taxon>
        <taxon>Bacteroidales</taxon>
        <taxon>Prevotellaceae</taxon>
        <taxon>Prevotella</taxon>
    </lineage>
</organism>
<proteinExistence type="predicted"/>
<gene>
    <name evidence="2" type="ORF">SAMN06265364_11932</name>
</gene>
<evidence type="ECO:0000256" key="1">
    <source>
        <dbReference type="SAM" id="MobiDB-lite"/>
    </source>
</evidence>
<evidence type="ECO:0000313" key="2">
    <source>
        <dbReference type="EMBL" id="SNR91938.1"/>
    </source>
</evidence>
<feature type="region of interest" description="Disordered" evidence="1">
    <location>
        <begin position="543"/>
        <end position="563"/>
    </location>
</feature>
<protein>
    <recommendedName>
        <fullName evidence="4">Tetratricopeptide repeat protein</fullName>
    </recommendedName>
</protein>
<sequence length="563" mass="65887">MNMFRNLFKPSLQLSDLDVSENKRIIKEALRSLNCTGDWQKDGNDIIVRFDFQSGHFGIFISAQHPQIELSFLYFGEAKMEEINLVRHVCNQFNINSDGPRFAYSVNEETNVIDLHIMTTLLLDQYRAKDILSLAMQNCFAWQNAFIRNFNEVRSDARNIGTADVERTLKDAGRELFLLREMELTTQETVPGWRHDEATAATLSQWMVRAFGMADAVFSELTIVTDKVMCLDDSTAIANYNLSDALIADNSFVRQKAMLDLVFFLPSHPTKRRRMMFSLQQADSCENILYYQVVATLLPLNISADISFHSQETQVQSRSILLAYDLRSAKQFHDEFVYMWKEAKSKMANGEQKQLTDEQLLIANIVNINTAEYIYRGKVLYRQKRYYEAVAYLENVYKRLQLDFHKLKKRERETFFDVAFWVGFCYNALHQYERAHYYLAYSAQSNSIEQIETYVNCLVNMGDFRTFMQIGEQINRYVEIANDYEEGENPMPQSFLNFLQRRKAYMLIKTMQLDEAEDFLRNMLDSPENKEFALSQLAHIQQLREKEKEKEEGREGENTPKIE</sequence>
<evidence type="ECO:0008006" key="4">
    <source>
        <dbReference type="Google" id="ProtNLM"/>
    </source>
</evidence>
<dbReference type="Proteomes" id="UP000198427">
    <property type="component" value="Unassembled WGS sequence"/>
</dbReference>
<evidence type="ECO:0000313" key="3">
    <source>
        <dbReference type="Proteomes" id="UP000198427"/>
    </source>
</evidence>
<name>A0AA94IUR5_9BACT</name>
<dbReference type="Gene3D" id="1.25.40.10">
    <property type="entry name" value="Tetratricopeptide repeat domain"/>
    <property type="match status" value="1"/>
</dbReference>
<comment type="caution">
    <text evidence="2">The sequence shown here is derived from an EMBL/GenBank/DDBJ whole genome shotgun (WGS) entry which is preliminary data.</text>
</comment>
<dbReference type="AlphaFoldDB" id="A0AA94IUR5"/>
<reference evidence="2 3" key="1">
    <citation type="submission" date="2017-06" db="EMBL/GenBank/DDBJ databases">
        <authorList>
            <person name="Varghese N."/>
            <person name="Submissions S."/>
        </authorList>
    </citation>
    <scope>NUCLEOTIDE SEQUENCE [LARGE SCALE GENOMIC DNA]</scope>
    <source>
        <strain evidence="2 3">DSM 26989</strain>
    </source>
</reference>
<dbReference type="EMBL" id="FZNZ01000019">
    <property type="protein sequence ID" value="SNR91938.1"/>
    <property type="molecule type" value="Genomic_DNA"/>
</dbReference>
<keyword evidence="3" id="KW-1185">Reference proteome</keyword>
<accession>A0AA94IUR5</accession>